<comment type="caution">
    <text evidence="7">The sequence shown here is derived from an EMBL/GenBank/DDBJ whole genome shotgun (WGS) entry which is preliminary data.</text>
</comment>
<comment type="similarity">
    <text evidence="1">Belongs to the carbohydrate kinase PfkB family.</text>
</comment>
<sequence>MRKIYTIGEILVEIMADKVGQTFTHPGVWNGPFPSGAPAIFIDQATKLGGQCGIISCVGNDGFGMLNIERLKADGVDVRGIRVLPHETTGSAFVTYHSNGERDFIFNIKNAACGKLSAEHVNAELLQDCQHFHVMGSSLFSFHMVNAVKKAAGIVKAHGGTLSFDPNIRKEMLNIPEMRDALHYVLELTDIYMPSEGEVMLLSSQSTLDGAIAHYLKDGIKEVVVKRGDKGASYYSTDETIHIDSYSVDEVDPTGAGDCFGGAYIACRLQGHSVPQALRYANACGALAVTRRGPMEGTSTFAEIDAFLHQQQHLASVGAL</sequence>
<dbReference type="PROSITE" id="PS00584">
    <property type="entry name" value="PFKB_KINASES_2"/>
    <property type="match status" value="1"/>
</dbReference>
<evidence type="ECO:0000256" key="1">
    <source>
        <dbReference type="ARBA" id="ARBA00010688"/>
    </source>
</evidence>
<evidence type="ECO:0000256" key="2">
    <source>
        <dbReference type="ARBA" id="ARBA00022679"/>
    </source>
</evidence>
<evidence type="ECO:0000256" key="5">
    <source>
        <dbReference type="ARBA" id="ARBA00022840"/>
    </source>
</evidence>
<dbReference type="EMBL" id="JBHLXG010000018">
    <property type="protein sequence ID" value="MFC0228113.1"/>
    <property type="molecule type" value="Genomic_DNA"/>
</dbReference>
<proteinExistence type="inferred from homology"/>
<feature type="domain" description="Carbohydrate kinase PfkB" evidence="6">
    <location>
        <begin position="34"/>
        <end position="297"/>
    </location>
</feature>
<keyword evidence="4 7" id="KW-0418">Kinase</keyword>
<gene>
    <name evidence="7" type="ORF">ACFFJ3_16715</name>
</gene>
<name>A0ABV6EGX0_9GAMM</name>
<evidence type="ECO:0000259" key="6">
    <source>
        <dbReference type="Pfam" id="PF00294"/>
    </source>
</evidence>
<dbReference type="PANTHER" id="PTHR43085">
    <property type="entry name" value="HEXOKINASE FAMILY MEMBER"/>
    <property type="match status" value="1"/>
</dbReference>
<dbReference type="RefSeq" id="WP_380677399.1">
    <property type="nucleotide sequence ID" value="NZ_CP173186.1"/>
</dbReference>
<keyword evidence="2" id="KW-0808">Transferase</keyword>
<evidence type="ECO:0000313" key="8">
    <source>
        <dbReference type="Proteomes" id="UP001589792"/>
    </source>
</evidence>
<protein>
    <submittedName>
        <fullName evidence="7">Sugar kinase</fullName>
    </submittedName>
</protein>
<dbReference type="InterPro" id="IPR050306">
    <property type="entry name" value="PfkB_Carbo_kinase"/>
</dbReference>
<keyword evidence="3" id="KW-0547">Nucleotide-binding</keyword>
<evidence type="ECO:0000256" key="4">
    <source>
        <dbReference type="ARBA" id="ARBA00022777"/>
    </source>
</evidence>
<dbReference type="InterPro" id="IPR002173">
    <property type="entry name" value="Carboh/pur_kinase_PfkB_CS"/>
</dbReference>
<dbReference type="Proteomes" id="UP001589792">
    <property type="component" value="Unassembled WGS sequence"/>
</dbReference>
<dbReference type="InterPro" id="IPR029056">
    <property type="entry name" value="Ribokinase-like"/>
</dbReference>
<organism evidence="7 8">
    <name type="scientific">Serratia aquatilis</name>
    <dbReference type="NCBI Taxonomy" id="1737515"/>
    <lineage>
        <taxon>Bacteria</taxon>
        <taxon>Pseudomonadati</taxon>
        <taxon>Pseudomonadota</taxon>
        <taxon>Gammaproteobacteria</taxon>
        <taxon>Enterobacterales</taxon>
        <taxon>Yersiniaceae</taxon>
        <taxon>Serratia</taxon>
    </lineage>
</organism>
<keyword evidence="8" id="KW-1185">Reference proteome</keyword>
<keyword evidence="5" id="KW-0067">ATP-binding</keyword>
<evidence type="ECO:0000256" key="3">
    <source>
        <dbReference type="ARBA" id="ARBA00022741"/>
    </source>
</evidence>
<evidence type="ECO:0000313" key="7">
    <source>
        <dbReference type="EMBL" id="MFC0228113.1"/>
    </source>
</evidence>
<reference evidence="7 8" key="1">
    <citation type="submission" date="2024-09" db="EMBL/GenBank/DDBJ databases">
        <authorList>
            <person name="Sun Q."/>
            <person name="Mori K."/>
        </authorList>
    </citation>
    <scope>NUCLEOTIDE SEQUENCE [LARGE SCALE GENOMIC DNA]</scope>
    <source>
        <strain evidence="7 8">CCM 8626</strain>
    </source>
</reference>
<dbReference type="Gene3D" id="3.40.1190.20">
    <property type="match status" value="1"/>
</dbReference>
<dbReference type="GO" id="GO:0016301">
    <property type="term" value="F:kinase activity"/>
    <property type="evidence" value="ECO:0007669"/>
    <property type="project" value="UniProtKB-KW"/>
</dbReference>
<dbReference type="SUPFAM" id="SSF53613">
    <property type="entry name" value="Ribokinase-like"/>
    <property type="match status" value="1"/>
</dbReference>
<dbReference type="CDD" id="cd01166">
    <property type="entry name" value="KdgK"/>
    <property type="match status" value="1"/>
</dbReference>
<dbReference type="Pfam" id="PF00294">
    <property type="entry name" value="PfkB"/>
    <property type="match status" value="1"/>
</dbReference>
<accession>A0ABV6EGX0</accession>
<dbReference type="PANTHER" id="PTHR43085:SF1">
    <property type="entry name" value="PSEUDOURIDINE KINASE-RELATED"/>
    <property type="match status" value="1"/>
</dbReference>
<dbReference type="InterPro" id="IPR011611">
    <property type="entry name" value="PfkB_dom"/>
</dbReference>